<evidence type="ECO:0000313" key="3">
    <source>
        <dbReference type="EMBL" id="MBT0654301.1"/>
    </source>
</evidence>
<evidence type="ECO:0000313" key="4">
    <source>
        <dbReference type="Proteomes" id="UP000756860"/>
    </source>
</evidence>
<accession>A0ABS5SHZ7</accession>
<dbReference type="Gene3D" id="3.30.300.160">
    <property type="entry name" value="Type II secretion system, protein E, N-terminal domain"/>
    <property type="match status" value="1"/>
</dbReference>
<gene>
    <name evidence="3" type="ORF">KI810_14650</name>
</gene>
<proteinExistence type="predicted"/>
<dbReference type="Pfam" id="PF05157">
    <property type="entry name" value="MshEN"/>
    <property type="match status" value="1"/>
</dbReference>
<dbReference type="InterPro" id="IPR007831">
    <property type="entry name" value="T2SS_GspE_N"/>
</dbReference>
<dbReference type="EMBL" id="JAHCVK010000009">
    <property type="protein sequence ID" value="MBT0654301.1"/>
    <property type="molecule type" value="Genomic_DNA"/>
</dbReference>
<name>A0ABS5SHZ7_9BACT</name>
<dbReference type="PANTHER" id="PTHR30258:SF1">
    <property type="entry name" value="PROTEIN TRANSPORT PROTEIN HOFB HOMOLOG"/>
    <property type="match status" value="1"/>
</dbReference>
<feature type="compositionally biased region" description="Pro residues" evidence="1">
    <location>
        <begin position="171"/>
        <end position="183"/>
    </location>
</feature>
<comment type="caution">
    <text evidence="3">The sequence shown here is derived from an EMBL/GenBank/DDBJ whole genome shotgun (WGS) entry which is preliminary data.</text>
</comment>
<feature type="compositionally biased region" description="Pro residues" evidence="1">
    <location>
        <begin position="206"/>
        <end position="215"/>
    </location>
</feature>
<dbReference type="RefSeq" id="WP_214176308.1">
    <property type="nucleotide sequence ID" value="NZ_JAHCVK010000009.1"/>
</dbReference>
<dbReference type="Proteomes" id="UP000756860">
    <property type="component" value="Unassembled WGS sequence"/>
</dbReference>
<dbReference type="PANTHER" id="PTHR30258">
    <property type="entry name" value="TYPE II SECRETION SYSTEM PROTEIN GSPE-RELATED"/>
    <property type="match status" value="1"/>
</dbReference>
<dbReference type="SUPFAM" id="SSF160246">
    <property type="entry name" value="EspE N-terminal domain-like"/>
    <property type="match status" value="1"/>
</dbReference>
<reference evidence="3 4" key="1">
    <citation type="submission" date="2021-05" db="EMBL/GenBank/DDBJ databases">
        <title>The draft genome of Geobacter luticola JCM 17780.</title>
        <authorList>
            <person name="Xu Z."/>
            <person name="Masuda Y."/>
            <person name="Itoh H."/>
            <person name="Senoo K."/>
        </authorList>
    </citation>
    <scope>NUCLEOTIDE SEQUENCE [LARGE SCALE GENOMIC DNA]</scope>
    <source>
        <strain evidence="3 4">JCM 17780</strain>
    </source>
</reference>
<sequence length="409" mass="45045">MAITLLDMLLNAGLITRVQFDDALKNRVIFGGKIGTSLIELGYISEEELARFLSNKLSVPYVSPKQLLTIPQETIDLLPRDLAVKYGVIPLKLEKKRLSLVMSDPADLKAIDEIGFITGFIIRPLITPEVRLAQALSKYYQADMPPRYQHIIEIIEAKKLAAAAAQPTQPLPIVPPPVPPLPAEPVQKPVPAAPEPATQPETEQAPLPPVTPPPSSQEMEQEHPQEQPEEFLEDLEIVEDGTWSEQIRRFEPDAVSRGLAYAESSEDIADLLMTELGSKLKRVALFRVKNHTAIFWKGFDRQMTITGLDKLHFPLTEPSVLKTVADSAGVYLGPLQETPLNHLLNDALGGGQPAAVLLMPLLIGGRLVNIVYAEGAEDLSAMVPDLQKLLTKATLALEILIFRDKILML</sequence>
<evidence type="ECO:0000259" key="2">
    <source>
        <dbReference type="Pfam" id="PF05157"/>
    </source>
</evidence>
<keyword evidence="4" id="KW-1185">Reference proteome</keyword>
<protein>
    <submittedName>
        <fullName evidence="3">General secretion pathway protein GspE</fullName>
    </submittedName>
</protein>
<organism evidence="3 4">
    <name type="scientific">Geomobilimonas luticola</name>
    <dbReference type="NCBI Taxonomy" id="1114878"/>
    <lineage>
        <taxon>Bacteria</taxon>
        <taxon>Pseudomonadati</taxon>
        <taxon>Thermodesulfobacteriota</taxon>
        <taxon>Desulfuromonadia</taxon>
        <taxon>Geobacterales</taxon>
        <taxon>Geobacteraceae</taxon>
        <taxon>Geomobilimonas</taxon>
    </lineage>
</organism>
<feature type="compositionally biased region" description="Low complexity" evidence="1">
    <location>
        <begin position="184"/>
        <end position="205"/>
    </location>
</feature>
<feature type="region of interest" description="Disordered" evidence="1">
    <location>
        <begin position="171"/>
        <end position="229"/>
    </location>
</feature>
<dbReference type="InterPro" id="IPR037257">
    <property type="entry name" value="T2SS_E_N_sf"/>
</dbReference>
<feature type="domain" description="Type II secretion system protein GspE N-terminal" evidence="2">
    <location>
        <begin position="58"/>
        <end position="144"/>
    </location>
</feature>
<evidence type="ECO:0000256" key="1">
    <source>
        <dbReference type="SAM" id="MobiDB-lite"/>
    </source>
</evidence>